<protein>
    <submittedName>
        <fullName evidence="1">Uncharacterized protein</fullName>
    </submittedName>
</protein>
<dbReference type="Proteomes" id="UP001148125">
    <property type="component" value="Unassembled WGS sequence"/>
</dbReference>
<gene>
    <name evidence="1" type="ORF">N7Z68_08720</name>
</gene>
<evidence type="ECO:0000313" key="1">
    <source>
        <dbReference type="EMBL" id="MDE5413468.1"/>
    </source>
</evidence>
<evidence type="ECO:0000313" key="2">
    <source>
        <dbReference type="Proteomes" id="UP001148125"/>
    </source>
</evidence>
<organism evidence="1 2">
    <name type="scientific">Alkalihalobacterium chitinilyticum</name>
    <dbReference type="NCBI Taxonomy" id="2980103"/>
    <lineage>
        <taxon>Bacteria</taxon>
        <taxon>Bacillati</taxon>
        <taxon>Bacillota</taxon>
        <taxon>Bacilli</taxon>
        <taxon>Bacillales</taxon>
        <taxon>Bacillaceae</taxon>
        <taxon>Alkalihalobacterium</taxon>
    </lineage>
</organism>
<accession>A0ABT5VDD7</accession>
<name>A0ABT5VDD7_9BACI</name>
<sequence length="53" mass="6177">MPQRNELNFSTGERVIETTDYVCDAGVLKQFKNNDTFPVCPVKGRETTWRKKK</sequence>
<proteinExistence type="predicted"/>
<dbReference type="RefSeq" id="WP_275118095.1">
    <property type="nucleotide sequence ID" value="NZ_JAOTPO010000005.1"/>
</dbReference>
<reference evidence="1" key="1">
    <citation type="submission" date="2024-05" db="EMBL/GenBank/DDBJ databases">
        <title>Alkalihalobacillus sp. strain MEB203 novel alkaliphilic bacterium from Lonar Lake, India.</title>
        <authorList>
            <person name="Joshi A."/>
            <person name="Thite S."/>
            <person name="Mengade P."/>
        </authorList>
    </citation>
    <scope>NUCLEOTIDE SEQUENCE</scope>
    <source>
        <strain evidence="1">MEB 203</strain>
    </source>
</reference>
<dbReference type="EMBL" id="JAOTPO010000005">
    <property type="protein sequence ID" value="MDE5413468.1"/>
    <property type="molecule type" value="Genomic_DNA"/>
</dbReference>
<comment type="caution">
    <text evidence="1">The sequence shown here is derived from an EMBL/GenBank/DDBJ whole genome shotgun (WGS) entry which is preliminary data.</text>
</comment>
<keyword evidence="2" id="KW-1185">Reference proteome</keyword>